<accession>A0A073IUI6</accession>
<dbReference type="Proteomes" id="UP000027746">
    <property type="component" value="Unassembled WGS sequence"/>
</dbReference>
<reference evidence="1 2" key="1">
    <citation type="submission" date="2014-01" db="EMBL/GenBank/DDBJ databases">
        <title>Sulfitobacter sp. H3 (MCCC 1A00686) Genome Sequencing.</title>
        <authorList>
            <person name="Lai Q."/>
            <person name="Hong Z."/>
        </authorList>
    </citation>
    <scope>NUCLEOTIDE SEQUENCE [LARGE SCALE GENOMIC DNA]</scope>
    <source>
        <strain evidence="1 2">H3</strain>
    </source>
</reference>
<evidence type="ECO:0000313" key="1">
    <source>
        <dbReference type="EMBL" id="KEJ93993.1"/>
    </source>
</evidence>
<name>A0A073IUI6_9RHOB</name>
<dbReference type="RefSeq" id="WP_037931118.1">
    <property type="nucleotide sequence ID" value="NZ_FQVP01000008.1"/>
</dbReference>
<organism evidence="1 2">
    <name type="scientific">Pseudosulfitobacter pseudonitzschiae</name>
    <dbReference type="NCBI Taxonomy" id="1402135"/>
    <lineage>
        <taxon>Bacteria</taxon>
        <taxon>Pseudomonadati</taxon>
        <taxon>Pseudomonadota</taxon>
        <taxon>Alphaproteobacteria</taxon>
        <taxon>Rhodobacterales</taxon>
        <taxon>Roseobacteraceae</taxon>
        <taxon>Pseudosulfitobacter</taxon>
    </lineage>
</organism>
<proteinExistence type="predicted"/>
<gene>
    <name evidence="1" type="ORF">SUH3_12035</name>
</gene>
<protein>
    <submittedName>
        <fullName evidence="1">Uncharacterized protein</fullName>
    </submittedName>
</protein>
<evidence type="ECO:0000313" key="2">
    <source>
        <dbReference type="Proteomes" id="UP000027746"/>
    </source>
</evidence>
<keyword evidence="2" id="KW-1185">Reference proteome</keyword>
<sequence length="140" mass="15499">MILHRSAESKQKELAAHKAQAIQDINQLIGAVRLLFITDIAGQQMIYAEKEREANSFLAAVPEPSDLAPYPFIFQEMNATGMTAYEVAQMFLNLSVHWRAVGSSLEGVRINANATVDEASTRAEIESALGFLRLTLEGYR</sequence>
<dbReference type="EMBL" id="JAMD01000021">
    <property type="protein sequence ID" value="KEJ93993.1"/>
    <property type="molecule type" value="Genomic_DNA"/>
</dbReference>
<dbReference type="AlphaFoldDB" id="A0A073IUI6"/>
<comment type="caution">
    <text evidence="1">The sequence shown here is derived from an EMBL/GenBank/DDBJ whole genome shotgun (WGS) entry which is preliminary data.</text>
</comment>
<dbReference type="OrthoDB" id="7877312at2"/>